<proteinExistence type="predicted"/>
<evidence type="ECO:0000313" key="2">
    <source>
        <dbReference type="EMBL" id="SEK12055.1"/>
    </source>
</evidence>
<gene>
    <name evidence="2" type="ORF">SAMN05216550_12181</name>
</gene>
<dbReference type="Pfam" id="PF08450">
    <property type="entry name" value="SGL"/>
    <property type="match status" value="1"/>
</dbReference>
<dbReference type="SUPFAM" id="SSF63829">
    <property type="entry name" value="Calcium-dependent phosphotriesterase"/>
    <property type="match status" value="1"/>
</dbReference>
<dbReference type="Gene3D" id="2.120.10.30">
    <property type="entry name" value="TolB, C-terminal domain"/>
    <property type="match status" value="1"/>
</dbReference>
<accession>A0AAQ1GM43</accession>
<feature type="domain" description="SMP-30/Gluconolactonase/LRE-like region" evidence="1">
    <location>
        <begin position="4"/>
        <end position="32"/>
    </location>
</feature>
<dbReference type="EMBL" id="FNZM01000021">
    <property type="protein sequence ID" value="SEK12055.1"/>
    <property type="molecule type" value="Genomic_DNA"/>
</dbReference>
<reference evidence="2 3" key="1">
    <citation type="submission" date="2016-10" db="EMBL/GenBank/DDBJ databases">
        <authorList>
            <person name="Varghese N."/>
            <person name="Submissions S."/>
        </authorList>
    </citation>
    <scope>NUCLEOTIDE SEQUENCE [LARGE SCALE GENOMIC DNA]</scope>
    <source>
        <strain evidence="2 3">LMG 22274</strain>
    </source>
</reference>
<name>A0AAQ1GM43_9BURK</name>
<sequence length="70" mass="7402">MSVGHVAFPCSNVTKLAFGGDDLRTAYVTTARKGLDEVALAREPFAGALFSFRAPAAGQKQSLCRIVCPD</sequence>
<dbReference type="AlphaFoldDB" id="A0AAQ1GM43"/>
<dbReference type="Proteomes" id="UP000183529">
    <property type="component" value="Unassembled WGS sequence"/>
</dbReference>
<evidence type="ECO:0000313" key="3">
    <source>
        <dbReference type="Proteomes" id="UP000183529"/>
    </source>
</evidence>
<dbReference type="InterPro" id="IPR013658">
    <property type="entry name" value="SGL"/>
</dbReference>
<evidence type="ECO:0000259" key="1">
    <source>
        <dbReference type="Pfam" id="PF08450"/>
    </source>
</evidence>
<organism evidence="2 3">
    <name type="scientific">Paraburkholderia tropica</name>
    <dbReference type="NCBI Taxonomy" id="92647"/>
    <lineage>
        <taxon>Bacteria</taxon>
        <taxon>Pseudomonadati</taxon>
        <taxon>Pseudomonadota</taxon>
        <taxon>Betaproteobacteria</taxon>
        <taxon>Burkholderiales</taxon>
        <taxon>Burkholderiaceae</taxon>
        <taxon>Paraburkholderia</taxon>
    </lineage>
</organism>
<comment type="caution">
    <text evidence="2">The sequence shown here is derived from an EMBL/GenBank/DDBJ whole genome shotgun (WGS) entry which is preliminary data.</text>
</comment>
<dbReference type="InterPro" id="IPR011042">
    <property type="entry name" value="6-blade_b-propeller_TolB-like"/>
</dbReference>
<protein>
    <submittedName>
        <fullName evidence="2">SMP-30/Gluconolaconase/LRE-like region-containing protein</fullName>
    </submittedName>
</protein>